<reference evidence="3 4" key="1">
    <citation type="journal article" date="2013" name="Genome Announc.">
        <title>Draft Genome Sequence of Rhodococcus opacus Strain M213 Shows a Diverse Catabolic Potential.</title>
        <authorList>
            <person name="Pathak A."/>
            <person name="Green S.J."/>
            <person name="Ogram A."/>
            <person name="Chauhan A."/>
        </authorList>
    </citation>
    <scope>NUCLEOTIDE SEQUENCE [LARGE SCALE GENOMIC DNA]</scope>
    <source>
        <strain evidence="3 4">M213</strain>
    </source>
</reference>
<feature type="region of interest" description="Disordered" evidence="1">
    <location>
        <begin position="519"/>
        <end position="565"/>
    </location>
</feature>
<name>K8XND8_RHOOP</name>
<feature type="region of interest" description="Disordered" evidence="1">
    <location>
        <begin position="204"/>
        <end position="264"/>
    </location>
</feature>
<proteinExistence type="predicted"/>
<dbReference type="AlphaFoldDB" id="K8XND8"/>
<dbReference type="Proteomes" id="UP000005951">
    <property type="component" value="Unassembled WGS sequence"/>
</dbReference>
<accession>K8XND8</accession>
<protein>
    <submittedName>
        <fullName evidence="3">Relaxase/mobilization nuclease family protein</fullName>
    </submittedName>
</protein>
<feature type="compositionally biased region" description="Basic and acidic residues" evidence="1">
    <location>
        <begin position="248"/>
        <end position="259"/>
    </location>
</feature>
<dbReference type="RefSeq" id="WP_005260841.1">
    <property type="nucleotide sequence ID" value="NZ_AJYC02000078.1"/>
</dbReference>
<feature type="domain" description="MobA/VirD2-like nuclease" evidence="2">
    <location>
        <begin position="98"/>
        <end position="198"/>
    </location>
</feature>
<organism evidence="3 4">
    <name type="scientific">Rhodococcus opacus M213</name>
    <dbReference type="NCBI Taxonomy" id="1129896"/>
    <lineage>
        <taxon>Bacteria</taxon>
        <taxon>Bacillati</taxon>
        <taxon>Actinomycetota</taxon>
        <taxon>Actinomycetes</taxon>
        <taxon>Mycobacteriales</taxon>
        <taxon>Nocardiaceae</taxon>
        <taxon>Rhodococcus</taxon>
    </lineage>
</organism>
<dbReference type="EMBL" id="AJYC02000078">
    <property type="protein sequence ID" value="EKT79747.1"/>
    <property type="molecule type" value="Genomic_DNA"/>
</dbReference>
<feature type="compositionally biased region" description="Basic and acidic residues" evidence="1">
    <location>
        <begin position="204"/>
        <end position="213"/>
    </location>
</feature>
<comment type="caution">
    <text evidence="3">The sequence shown here is derived from an EMBL/GenBank/DDBJ whole genome shotgun (WGS) entry which is preliminary data.</text>
</comment>
<evidence type="ECO:0000313" key="4">
    <source>
        <dbReference type="Proteomes" id="UP000005951"/>
    </source>
</evidence>
<evidence type="ECO:0000313" key="3">
    <source>
        <dbReference type="EMBL" id="EKT79747.1"/>
    </source>
</evidence>
<evidence type="ECO:0000259" key="2">
    <source>
        <dbReference type="Pfam" id="PF03432"/>
    </source>
</evidence>
<dbReference type="Pfam" id="PF03432">
    <property type="entry name" value="Relaxase"/>
    <property type="match status" value="1"/>
</dbReference>
<gene>
    <name evidence="3" type="ORF">WSS_A26030</name>
</gene>
<evidence type="ECO:0000256" key="1">
    <source>
        <dbReference type="SAM" id="MobiDB-lite"/>
    </source>
</evidence>
<sequence>MMPNITKGARMSGLLVYLAGPGDSNEHTDQHVIAGHSAILGRDDFLGQLDRATALAIAHEVDLPRKMFGTKVERIAKGKAQHAYDSGTSSTVAVLEATEDINVWHCSLSLRAEEGQLTDEQWAQITGDFMEKMGFTATASGAPGARWVAIRHGLSTDGNDHVHIAASRVREDGTVVSDFRDWPRAQAVCGELEKKHGLEILESRQLSRQDRRSNASVPTRAEIEKATARRGQPSPFHRGAAAPRTRRGGTDDPGPERAEPNQAARVQLRQVVAETAATTGGPEAFLRELDGQGVLVYRRIDETGRMTGYAVADRNDTSRTGNPIFFAGSTLAPELSWPKLNAVWRARATPEPAPTEHRERTDAVVTRLETTTAAVRAATAAVRNRTEDPAPIAAATQGLLSQWARASERQSDRRDVARVSWRHADAARCAGAYGDPTQAGRCAMALRQASWSLSVLRTFTAAGRAHAPTMDLALAVGALLMELAAWHEQSRRGAHARAARAAADGCQQFTRTYRTVDLHGRPKTVPSTAVTPDKVTSDAPTPGIHTNPAWRPDDHDRGKGRGPIR</sequence>
<dbReference type="InterPro" id="IPR005094">
    <property type="entry name" value="Endonuclease_MobA/VirD2"/>
</dbReference>